<gene>
    <name evidence="1" type="ORF">RFI_04447</name>
</gene>
<evidence type="ECO:0000313" key="1">
    <source>
        <dbReference type="EMBL" id="ETO32670.1"/>
    </source>
</evidence>
<accession>X6P291</accession>
<dbReference type="EMBL" id="ASPP01004019">
    <property type="protein sequence ID" value="ETO32670.1"/>
    <property type="molecule type" value="Genomic_DNA"/>
</dbReference>
<reference evidence="1 2" key="1">
    <citation type="journal article" date="2013" name="Curr. Biol.">
        <title>The Genome of the Foraminiferan Reticulomyxa filosa.</title>
        <authorList>
            <person name="Glockner G."/>
            <person name="Hulsmann N."/>
            <person name="Schleicher M."/>
            <person name="Noegel A.A."/>
            <person name="Eichinger L."/>
            <person name="Gallinger C."/>
            <person name="Pawlowski J."/>
            <person name="Sierra R."/>
            <person name="Euteneuer U."/>
            <person name="Pillet L."/>
            <person name="Moustafa A."/>
            <person name="Platzer M."/>
            <person name="Groth M."/>
            <person name="Szafranski K."/>
            <person name="Schliwa M."/>
        </authorList>
    </citation>
    <scope>NUCLEOTIDE SEQUENCE [LARGE SCALE GENOMIC DNA]</scope>
</reference>
<sequence length="131" mass="15454">MVAMPVRRAKRSANNAKCMSFLICKFLTLALNFLTEKLLKGQDGKDNSEEEKEKSFLYHNQYNLQKFQVSLKKKKKVFWKIIEKVIKQRKKNIKDVNVFFIHEIWTPNVFQFTFANTFEDVATSPNSLNND</sequence>
<evidence type="ECO:0000313" key="2">
    <source>
        <dbReference type="Proteomes" id="UP000023152"/>
    </source>
</evidence>
<organism evidence="1 2">
    <name type="scientific">Reticulomyxa filosa</name>
    <dbReference type="NCBI Taxonomy" id="46433"/>
    <lineage>
        <taxon>Eukaryota</taxon>
        <taxon>Sar</taxon>
        <taxon>Rhizaria</taxon>
        <taxon>Retaria</taxon>
        <taxon>Foraminifera</taxon>
        <taxon>Monothalamids</taxon>
        <taxon>Reticulomyxidae</taxon>
        <taxon>Reticulomyxa</taxon>
    </lineage>
</organism>
<comment type="caution">
    <text evidence="1">The sequence shown here is derived from an EMBL/GenBank/DDBJ whole genome shotgun (WGS) entry which is preliminary data.</text>
</comment>
<proteinExistence type="predicted"/>
<dbReference type="Proteomes" id="UP000023152">
    <property type="component" value="Unassembled WGS sequence"/>
</dbReference>
<dbReference type="AlphaFoldDB" id="X6P291"/>
<protein>
    <submittedName>
        <fullName evidence="1">Uncharacterized protein</fullName>
    </submittedName>
</protein>
<name>X6P291_RETFI</name>
<keyword evidence="2" id="KW-1185">Reference proteome</keyword>